<evidence type="ECO:0000313" key="2">
    <source>
        <dbReference type="Proteomes" id="UP001066276"/>
    </source>
</evidence>
<organism evidence="1 2">
    <name type="scientific">Pleurodeles waltl</name>
    <name type="common">Iberian ribbed newt</name>
    <dbReference type="NCBI Taxonomy" id="8319"/>
    <lineage>
        <taxon>Eukaryota</taxon>
        <taxon>Metazoa</taxon>
        <taxon>Chordata</taxon>
        <taxon>Craniata</taxon>
        <taxon>Vertebrata</taxon>
        <taxon>Euteleostomi</taxon>
        <taxon>Amphibia</taxon>
        <taxon>Batrachia</taxon>
        <taxon>Caudata</taxon>
        <taxon>Salamandroidea</taxon>
        <taxon>Salamandridae</taxon>
        <taxon>Pleurodelinae</taxon>
        <taxon>Pleurodeles</taxon>
    </lineage>
</organism>
<dbReference type="AlphaFoldDB" id="A0AAV7QZG0"/>
<evidence type="ECO:0000313" key="1">
    <source>
        <dbReference type="EMBL" id="KAJ1145448.1"/>
    </source>
</evidence>
<comment type="caution">
    <text evidence="1">The sequence shown here is derived from an EMBL/GenBank/DDBJ whole genome shotgun (WGS) entry which is preliminary data.</text>
</comment>
<accession>A0AAV7QZG0</accession>
<reference evidence="1" key="1">
    <citation type="journal article" date="2022" name="bioRxiv">
        <title>Sequencing and chromosome-scale assembly of the giantPleurodeles waltlgenome.</title>
        <authorList>
            <person name="Brown T."/>
            <person name="Elewa A."/>
            <person name="Iarovenko S."/>
            <person name="Subramanian E."/>
            <person name="Araus A.J."/>
            <person name="Petzold A."/>
            <person name="Susuki M."/>
            <person name="Suzuki K.-i.T."/>
            <person name="Hayashi T."/>
            <person name="Toyoda A."/>
            <person name="Oliveira C."/>
            <person name="Osipova E."/>
            <person name="Leigh N.D."/>
            <person name="Simon A."/>
            <person name="Yun M.H."/>
        </authorList>
    </citation>
    <scope>NUCLEOTIDE SEQUENCE</scope>
    <source>
        <strain evidence="1">20211129_DDA</strain>
        <tissue evidence="1">Liver</tissue>
    </source>
</reference>
<protein>
    <submittedName>
        <fullName evidence="1">Uncharacterized protein</fullName>
    </submittedName>
</protein>
<name>A0AAV7QZG0_PLEWA</name>
<dbReference type="Proteomes" id="UP001066276">
    <property type="component" value="Chromosome 6"/>
</dbReference>
<proteinExistence type="predicted"/>
<gene>
    <name evidence="1" type="ORF">NDU88_011734</name>
</gene>
<sequence length="141" mass="15694">MLMVNILTLGCLKELSKVQAAHMEAVIQRPVKTEPVHAVTATTLDRKKPHPKPTTATKSCHWCGGSYPHQGPCPAQGKRCSMCKKMNHFVKVCKSTRGKPTQKTRVAQIRELPSTPDSDDDMDYDDTEGTVHVILTMQPER</sequence>
<dbReference type="EMBL" id="JANPWB010000010">
    <property type="protein sequence ID" value="KAJ1145448.1"/>
    <property type="molecule type" value="Genomic_DNA"/>
</dbReference>
<keyword evidence="2" id="KW-1185">Reference proteome</keyword>